<keyword evidence="2" id="KW-0548">Nucleotidyltransferase</keyword>
<feature type="domain" description="Reverse transcriptase" evidence="1">
    <location>
        <begin position="100"/>
        <end position="343"/>
    </location>
</feature>
<dbReference type="PATRIC" id="fig|230361.4.peg.2166"/>
<dbReference type="InterPro" id="IPR025960">
    <property type="entry name" value="RVT_N"/>
</dbReference>
<dbReference type="CDD" id="cd01651">
    <property type="entry name" value="RT_G2_intron"/>
    <property type="match status" value="1"/>
</dbReference>
<dbReference type="AlphaFoldDB" id="A0A0U3DV53"/>
<dbReference type="GO" id="GO:0003964">
    <property type="term" value="F:RNA-directed DNA polymerase activity"/>
    <property type="evidence" value="ECO:0007669"/>
    <property type="project" value="UniProtKB-KW"/>
</dbReference>
<organism evidence="2 3">
    <name type="scientific">Methanobrevibacter millerae</name>
    <dbReference type="NCBI Taxonomy" id="230361"/>
    <lineage>
        <taxon>Archaea</taxon>
        <taxon>Methanobacteriati</taxon>
        <taxon>Methanobacteriota</taxon>
        <taxon>Methanomada group</taxon>
        <taxon>Methanobacteria</taxon>
        <taxon>Methanobacteriales</taxon>
        <taxon>Methanobacteriaceae</taxon>
        <taxon>Methanobrevibacter</taxon>
    </lineage>
</organism>
<dbReference type="EMBL" id="CP011266">
    <property type="protein sequence ID" value="ALT69850.1"/>
    <property type="molecule type" value="Genomic_DNA"/>
</dbReference>
<dbReference type="KEGG" id="mmil:sm9_2094"/>
<keyword evidence="2" id="KW-0808">Transferase</keyword>
<dbReference type="NCBIfam" id="TIGR04416">
    <property type="entry name" value="group_II_RT_mat"/>
    <property type="match status" value="1"/>
</dbReference>
<proteinExistence type="predicted"/>
<evidence type="ECO:0000313" key="3">
    <source>
        <dbReference type="Proteomes" id="UP000067738"/>
    </source>
</evidence>
<gene>
    <name evidence="2" type="ORF">sm9_2094</name>
</gene>
<dbReference type="InterPro" id="IPR043502">
    <property type="entry name" value="DNA/RNA_pol_sf"/>
</dbReference>
<evidence type="ECO:0000313" key="2">
    <source>
        <dbReference type="EMBL" id="ALT69850.1"/>
    </source>
</evidence>
<sequence length="496" mass="58732">MSNTQNNTFVSTTSNITNWSSINWKKAEKYVDKIQKRIYRAESEGDYRKVRDLQRLLGRSAYVQLLAIRRVTQTNKGKRTAGIDGFRALSDKQRMDLFYKIRNRNINLHKPKPALRKYIEKKNGKMRPLSIPVIMDRIYQEILRMVLEPQWEFRFEPTSYGFRPKRSIHDAAERIFNYIHPGNWVYVYEGDFKSCFDNLDHDFILEQIKGFPYIKLIERFLKAGYVDNSMFYHTDKGTPQGGLLSPLLANIALNGMEDCLNISYKEVTYNRNGKPYTTYKTHGKYRMTRYADDFVIFAKTEEDILEIPNILEPYLVKRGLTLAEDKTKISHLRDGFDFLGLNFRVHYNKKGHKTLIKPSKDSIKKARNKISDIYEMMKGSNVDSLIEVVNPVIRGIANFWKPYVSKEIFSQMDHYIWIKNNKFLKWLHPKKSKKWIKSKYYPPYDDGRHKDNWTLTGPKNGQHIVKMAWYPIKRHTMIKFNYSPYDASKSDYFANR</sequence>
<keyword evidence="2" id="KW-0695">RNA-directed DNA polymerase</keyword>
<dbReference type="Proteomes" id="UP000067738">
    <property type="component" value="Chromosome"/>
</dbReference>
<dbReference type="InterPro" id="IPR000477">
    <property type="entry name" value="RT_dom"/>
</dbReference>
<dbReference type="SUPFAM" id="SSF56672">
    <property type="entry name" value="DNA/RNA polymerases"/>
    <property type="match status" value="1"/>
</dbReference>
<dbReference type="Pfam" id="PF08388">
    <property type="entry name" value="GIIM"/>
    <property type="match status" value="1"/>
</dbReference>
<protein>
    <submittedName>
        <fullName evidence="2">Reverse transcriptase</fullName>
    </submittedName>
</protein>
<dbReference type="InterPro" id="IPR030931">
    <property type="entry name" value="Group_II_RT_mat"/>
</dbReference>
<dbReference type="Pfam" id="PF13655">
    <property type="entry name" value="RVT_N"/>
    <property type="match status" value="1"/>
</dbReference>
<dbReference type="RefSeq" id="WP_232299202.1">
    <property type="nucleotide sequence ID" value="NZ_CP011266.1"/>
</dbReference>
<evidence type="ECO:0000259" key="1">
    <source>
        <dbReference type="PROSITE" id="PS50878"/>
    </source>
</evidence>
<keyword evidence="3" id="KW-1185">Reference proteome</keyword>
<accession>A0A0U3DV53</accession>
<dbReference type="PANTHER" id="PTHR34047">
    <property type="entry name" value="NUCLEAR INTRON MATURASE 1, MITOCHONDRIAL-RELATED"/>
    <property type="match status" value="1"/>
</dbReference>
<dbReference type="InterPro" id="IPR013597">
    <property type="entry name" value="Mat_intron_G2"/>
</dbReference>
<dbReference type="PANTHER" id="PTHR34047:SF10">
    <property type="entry name" value="GROUP II INTRON-ASSOCIATED OPEN READING FRAME"/>
    <property type="match status" value="1"/>
</dbReference>
<dbReference type="PROSITE" id="PS50878">
    <property type="entry name" value="RT_POL"/>
    <property type="match status" value="1"/>
</dbReference>
<name>A0A0U3DV53_9EURY</name>
<reference evidence="2 3" key="1">
    <citation type="submission" date="2015-04" db="EMBL/GenBank/DDBJ databases">
        <title>The complete genome sequence of the rumen methanogen Methanobrevibacter millerae SM9.</title>
        <authorList>
            <person name="Leahy S.C."/>
            <person name="Kelly W.J."/>
            <person name="Pacheco D.M."/>
            <person name="Li D."/>
            <person name="Altermann E."/>
            <person name="Attwood G.T."/>
        </authorList>
    </citation>
    <scope>NUCLEOTIDE SEQUENCE [LARGE SCALE GENOMIC DNA]</scope>
    <source>
        <strain evidence="2 3">SM9</strain>
    </source>
</reference>
<dbReference type="Pfam" id="PF00078">
    <property type="entry name" value="RVT_1"/>
    <property type="match status" value="1"/>
</dbReference>
<dbReference type="GeneID" id="26737047"/>
<dbReference type="InterPro" id="IPR051083">
    <property type="entry name" value="GrpII_Intron_Splice-Mob/Def"/>
</dbReference>